<evidence type="ECO:0000313" key="2">
    <source>
        <dbReference type="Proteomes" id="UP000290289"/>
    </source>
</evidence>
<organism evidence="1 2">
    <name type="scientific">Malus domestica</name>
    <name type="common">Apple</name>
    <name type="synonym">Pyrus malus</name>
    <dbReference type="NCBI Taxonomy" id="3750"/>
    <lineage>
        <taxon>Eukaryota</taxon>
        <taxon>Viridiplantae</taxon>
        <taxon>Streptophyta</taxon>
        <taxon>Embryophyta</taxon>
        <taxon>Tracheophyta</taxon>
        <taxon>Spermatophyta</taxon>
        <taxon>Magnoliopsida</taxon>
        <taxon>eudicotyledons</taxon>
        <taxon>Gunneridae</taxon>
        <taxon>Pentapetalae</taxon>
        <taxon>rosids</taxon>
        <taxon>fabids</taxon>
        <taxon>Rosales</taxon>
        <taxon>Rosaceae</taxon>
        <taxon>Amygdaloideae</taxon>
        <taxon>Maleae</taxon>
        <taxon>Malus</taxon>
    </lineage>
</organism>
<evidence type="ECO:0000313" key="1">
    <source>
        <dbReference type="EMBL" id="RXI04682.1"/>
    </source>
</evidence>
<comment type="caution">
    <text evidence="1">The sequence shown here is derived from an EMBL/GenBank/DDBJ whole genome shotgun (WGS) entry which is preliminary data.</text>
</comment>
<accession>A0A498KGL0</accession>
<dbReference type="Gene3D" id="3.20.20.80">
    <property type="entry name" value="Glycosidases"/>
    <property type="match status" value="1"/>
</dbReference>
<dbReference type="InterPro" id="IPR017853">
    <property type="entry name" value="GH"/>
</dbReference>
<name>A0A498KGL0_MALDO</name>
<gene>
    <name evidence="1" type="ORF">DVH24_038956</name>
</gene>
<sequence>MLLYTSVISSRHLMMSMEDGVLHWTTMSEPNVFIPRGYDIGFLSPLRCSAPFGVNCSRVNS</sequence>
<dbReference type="Proteomes" id="UP000290289">
    <property type="component" value="Chromosome 3"/>
</dbReference>
<keyword evidence="2" id="KW-1185">Reference proteome</keyword>
<dbReference type="SUPFAM" id="SSF51445">
    <property type="entry name" value="(Trans)glycosidases"/>
    <property type="match status" value="1"/>
</dbReference>
<protein>
    <submittedName>
        <fullName evidence="1">Uncharacterized protein</fullName>
    </submittedName>
</protein>
<proteinExistence type="predicted"/>
<reference evidence="1 2" key="1">
    <citation type="submission" date="2018-10" db="EMBL/GenBank/DDBJ databases">
        <title>A high-quality apple genome assembly.</title>
        <authorList>
            <person name="Hu J."/>
        </authorList>
    </citation>
    <scope>NUCLEOTIDE SEQUENCE [LARGE SCALE GENOMIC DNA]</scope>
    <source>
        <strain evidence="2">cv. HFTH1</strain>
        <tissue evidence="1">Young leaf</tissue>
    </source>
</reference>
<dbReference type="EMBL" id="RDQH01000329">
    <property type="protein sequence ID" value="RXI04682.1"/>
    <property type="molecule type" value="Genomic_DNA"/>
</dbReference>
<dbReference type="AlphaFoldDB" id="A0A498KGL0"/>